<dbReference type="Proteomes" id="UP000019365">
    <property type="component" value="Unassembled WGS sequence"/>
</dbReference>
<keyword evidence="4" id="KW-1185">Reference proteome</keyword>
<dbReference type="EMBL" id="ATAX01000008">
    <property type="protein sequence ID" value="EWM54857.1"/>
    <property type="molecule type" value="Genomic_DNA"/>
</dbReference>
<dbReference type="OrthoDB" id="1822703at2"/>
<gene>
    <name evidence="3" type="ORF">RF007C_10995</name>
</gene>
<feature type="region of interest" description="Disordered" evidence="1">
    <location>
        <begin position="43"/>
        <end position="112"/>
    </location>
</feature>
<evidence type="ECO:0008006" key="5">
    <source>
        <dbReference type="Google" id="ProtNLM"/>
    </source>
</evidence>
<evidence type="ECO:0000256" key="1">
    <source>
        <dbReference type="SAM" id="MobiDB-lite"/>
    </source>
</evidence>
<dbReference type="PROSITE" id="PS51257">
    <property type="entry name" value="PROKAR_LIPOPROTEIN"/>
    <property type="match status" value="1"/>
</dbReference>
<sequence length="112" mass="11892">MKKTRKTALMAAVLTGAVMLTGCDHGHDDVVTVYGPPVTTAASTEEQTTEAQTTEPAATTYNPSDDDVQVEYGAPIVQDDTTKPDTTEYDPANDNVQIVYGPPESFGSNPVQ</sequence>
<feature type="compositionally biased region" description="Low complexity" evidence="1">
    <location>
        <begin position="43"/>
        <end position="60"/>
    </location>
</feature>
<feature type="signal peptide" evidence="2">
    <location>
        <begin position="1"/>
        <end position="26"/>
    </location>
</feature>
<organism evidence="3 4">
    <name type="scientific">Ruminococcus flavefaciens 007c</name>
    <dbReference type="NCBI Taxonomy" id="1341157"/>
    <lineage>
        <taxon>Bacteria</taxon>
        <taxon>Bacillati</taxon>
        <taxon>Bacillota</taxon>
        <taxon>Clostridia</taxon>
        <taxon>Eubacteriales</taxon>
        <taxon>Oscillospiraceae</taxon>
        <taxon>Ruminococcus</taxon>
    </lineage>
</organism>
<reference evidence="3 4" key="1">
    <citation type="journal article" date="2014" name="PLoS ONE">
        <title>Rumen cellulosomics: divergent fiber-degrading strategies revealed by comparative genome-wide analysis of six ruminococcal strains.</title>
        <authorList>
            <person name="Dassa B."/>
            <person name="Borovok I."/>
            <person name="Ruimy-Israeli V."/>
            <person name="Lamed R."/>
            <person name="Flint H.J."/>
            <person name="Duncan S.H."/>
            <person name="Henrissat B."/>
            <person name="Coutinho P."/>
            <person name="Morrison M."/>
            <person name="Mosoni P."/>
            <person name="Yeoman C.J."/>
            <person name="White B.A."/>
            <person name="Bayer E.A."/>
        </authorList>
    </citation>
    <scope>NUCLEOTIDE SEQUENCE [LARGE SCALE GENOMIC DNA]</scope>
    <source>
        <strain evidence="3 4">007c</strain>
    </source>
</reference>
<feature type="chain" id="PRO_5004905202" description="Secreted protein" evidence="2">
    <location>
        <begin position="27"/>
        <end position="112"/>
    </location>
</feature>
<keyword evidence="2" id="KW-0732">Signal</keyword>
<accession>W7V227</accession>
<proteinExistence type="predicted"/>
<dbReference type="RefSeq" id="WP_037296873.1">
    <property type="nucleotide sequence ID" value="NZ_ATAX01000008.1"/>
</dbReference>
<evidence type="ECO:0000313" key="4">
    <source>
        <dbReference type="Proteomes" id="UP000019365"/>
    </source>
</evidence>
<comment type="caution">
    <text evidence="3">The sequence shown here is derived from an EMBL/GenBank/DDBJ whole genome shotgun (WGS) entry which is preliminary data.</text>
</comment>
<dbReference type="AlphaFoldDB" id="W7V227"/>
<evidence type="ECO:0000256" key="2">
    <source>
        <dbReference type="SAM" id="SignalP"/>
    </source>
</evidence>
<dbReference type="PATRIC" id="fig|1341157.4.peg.473"/>
<name>W7V227_RUMFL</name>
<protein>
    <recommendedName>
        <fullName evidence="5">Secreted protein</fullName>
    </recommendedName>
</protein>
<evidence type="ECO:0000313" key="3">
    <source>
        <dbReference type="EMBL" id="EWM54857.1"/>
    </source>
</evidence>